<name>A0A813U9Y1_9BILA</name>
<dbReference type="EMBL" id="CAJNOG010000039">
    <property type="protein sequence ID" value="CAF0820447.1"/>
    <property type="molecule type" value="Genomic_DNA"/>
</dbReference>
<dbReference type="Proteomes" id="UP000663845">
    <property type="component" value="Unassembled WGS sequence"/>
</dbReference>
<evidence type="ECO:0000313" key="2">
    <source>
        <dbReference type="EMBL" id="CAF0820447.1"/>
    </source>
</evidence>
<dbReference type="AlphaFoldDB" id="A0A813U9Y1"/>
<keyword evidence="1" id="KW-0472">Membrane</keyword>
<sequence length="71" mass="7700">MQCRPTMCVYTFSQRFDFINAIVTVIGLAGGLSVVLRILVPPAVALIRRKKLPGVFAAINDEAPLDLDGLN</sequence>
<protein>
    <submittedName>
        <fullName evidence="2">Uncharacterized protein</fullName>
    </submittedName>
</protein>
<proteinExistence type="predicted"/>
<evidence type="ECO:0000256" key="1">
    <source>
        <dbReference type="SAM" id="Phobius"/>
    </source>
</evidence>
<keyword evidence="1" id="KW-1133">Transmembrane helix</keyword>
<accession>A0A813U9Y1</accession>
<keyword evidence="1" id="KW-0812">Transmembrane</keyword>
<organism evidence="2 3">
    <name type="scientific">Adineta steineri</name>
    <dbReference type="NCBI Taxonomy" id="433720"/>
    <lineage>
        <taxon>Eukaryota</taxon>
        <taxon>Metazoa</taxon>
        <taxon>Spiralia</taxon>
        <taxon>Gnathifera</taxon>
        <taxon>Rotifera</taxon>
        <taxon>Eurotatoria</taxon>
        <taxon>Bdelloidea</taxon>
        <taxon>Adinetida</taxon>
        <taxon>Adinetidae</taxon>
        <taxon>Adineta</taxon>
    </lineage>
</organism>
<feature type="transmembrane region" description="Helical" evidence="1">
    <location>
        <begin position="18"/>
        <end position="40"/>
    </location>
</feature>
<gene>
    <name evidence="2" type="ORF">JYZ213_LOCUS6281</name>
</gene>
<comment type="caution">
    <text evidence="2">The sequence shown here is derived from an EMBL/GenBank/DDBJ whole genome shotgun (WGS) entry which is preliminary data.</text>
</comment>
<reference evidence="2" key="1">
    <citation type="submission" date="2021-02" db="EMBL/GenBank/DDBJ databases">
        <authorList>
            <person name="Nowell W R."/>
        </authorList>
    </citation>
    <scope>NUCLEOTIDE SEQUENCE</scope>
</reference>
<evidence type="ECO:0000313" key="3">
    <source>
        <dbReference type="Proteomes" id="UP000663845"/>
    </source>
</evidence>